<dbReference type="SUPFAM" id="SSF51430">
    <property type="entry name" value="NAD(P)-linked oxidoreductase"/>
    <property type="match status" value="1"/>
</dbReference>
<protein>
    <submittedName>
        <fullName evidence="3">Aldo/keto reductase</fullName>
    </submittedName>
</protein>
<name>A0A2N3L530_9PROT</name>
<dbReference type="Proteomes" id="UP000233332">
    <property type="component" value="Unassembled WGS sequence"/>
</dbReference>
<dbReference type="AlphaFoldDB" id="A0A2N3L530"/>
<dbReference type="Pfam" id="PF00248">
    <property type="entry name" value="Aldo_ket_red"/>
    <property type="match status" value="1"/>
</dbReference>
<keyword evidence="4" id="KW-1185">Reference proteome</keyword>
<reference evidence="3 4" key="1">
    <citation type="submission" date="2017-09" db="EMBL/GenBank/DDBJ databases">
        <title>Biodiversity and function of Thalassospira species in the particle-attached aromatic-hydrocarbon-degrading consortia from the surface seawater of the China South Sea.</title>
        <authorList>
            <person name="Dong C."/>
            <person name="Lai Q."/>
            <person name="Shao Z."/>
        </authorList>
    </citation>
    <scope>NUCLEOTIDE SEQUENCE [LARGE SCALE GENOMIC DNA]</scope>
    <source>
        <strain evidence="3 4">139Z-12</strain>
    </source>
</reference>
<dbReference type="RefSeq" id="WP_101302930.1">
    <property type="nucleotide sequence ID" value="NZ_NXGX01000005.1"/>
</dbReference>
<evidence type="ECO:0000259" key="2">
    <source>
        <dbReference type="Pfam" id="PF00248"/>
    </source>
</evidence>
<dbReference type="GO" id="GO:0005829">
    <property type="term" value="C:cytosol"/>
    <property type="evidence" value="ECO:0007669"/>
    <property type="project" value="TreeGrafter"/>
</dbReference>
<gene>
    <name evidence="3" type="ORF">COO92_13570</name>
</gene>
<dbReference type="InterPro" id="IPR050523">
    <property type="entry name" value="AKR_Detox_Biosynth"/>
</dbReference>
<organism evidence="3 4">
    <name type="scientific">Thalassospira lohafexi</name>
    <dbReference type="NCBI Taxonomy" id="744227"/>
    <lineage>
        <taxon>Bacteria</taxon>
        <taxon>Pseudomonadati</taxon>
        <taxon>Pseudomonadota</taxon>
        <taxon>Alphaproteobacteria</taxon>
        <taxon>Rhodospirillales</taxon>
        <taxon>Thalassospiraceae</taxon>
        <taxon>Thalassospira</taxon>
    </lineage>
</organism>
<dbReference type="Gene3D" id="3.20.20.100">
    <property type="entry name" value="NADP-dependent oxidoreductase domain"/>
    <property type="match status" value="1"/>
</dbReference>
<comment type="caution">
    <text evidence="3">The sequence shown here is derived from an EMBL/GenBank/DDBJ whole genome shotgun (WGS) entry which is preliminary data.</text>
</comment>
<accession>A0A2N3L530</accession>
<evidence type="ECO:0000313" key="4">
    <source>
        <dbReference type="Proteomes" id="UP000233332"/>
    </source>
</evidence>
<dbReference type="InterPro" id="IPR023210">
    <property type="entry name" value="NADP_OxRdtase_dom"/>
</dbReference>
<feature type="domain" description="NADP-dependent oxidoreductase" evidence="2">
    <location>
        <begin position="17"/>
        <end position="320"/>
    </location>
</feature>
<dbReference type="EMBL" id="NXGX01000005">
    <property type="protein sequence ID" value="PKR57797.1"/>
    <property type="molecule type" value="Genomic_DNA"/>
</dbReference>
<dbReference type="PANTHER" id="PTHR43364:SF4">
    <property type="entry name" value="NAD(P)-LINKED OXIDOREDUCTASE SUPERFAMILY PROTEIN"/>
    <property type="match status" value="1"/>
</dbReference>
<evidence type="ECO:0000256" key="1">
    <source>
        <dbReference type="ARBA" id="ARBA00023002"/>
    </source>
</evidence>
<proteinExistence type="predicted"/>
<sequence>MAQLIREIGKSGVSASAIGLGTWAMGGWMWGGHDDANSIKAIQASVDAGITMIDTAPAYGLGRAEELVGKAVEGRRDQVVIATKCGMVWDTDKGNYFVDEHDKKIHRYLGAESVRAELETSLKRLRTDYIDLYITHWQDPTTPISETMGVLEDLKREGKIRAIGISNVNADEMAQYLASGQLDCIQECYNMLERKLEDQLVPMCLENNVAVLSYSSMALGLLSGKIGPDRVFEGDDLRRENPKFSVENRQRIADFMKVLQPIAEAHNVEPGQVVIAWTIAQPGITFSLCGARNPAQAIENARAGEITLSTDELTVIDSAIEAHLGPVARAA</sequence>
<dbReference type="InterPro" id="IPR036812">
    <property type="entry name" value="NAD(P)_OxRdtase_dom_sf"/>
</dbReference>
<dbReference type="PANTHER" id="PTHR43364">
    <property type="entry name" value="NADH-SPECIFIC METHYLGLYOXAL REDUCTASE-RELATED"/>
    <property type="match status" value="1"/>
</dbReference>
<evidence type="ECO:0000313" key="3">
    <source>
        <dbReference type="EMBL" id="PKR57797.1"/>
    </source>
</evidence>
<keyword evidence="1" id="KW-0560">Oxidoreductase</keyword>
<dbReference type="CDD" id="cd19149">
    <property type="entry name" value="AKR_AKR11B2"/>
    <property type="match status" value="1"/>
</dbReference>
<dbReference type="GO" id="GO:0016491">
    <property type="term" value="F:oxidoreductase activity"/>
    <property type="evidence" value="ECO:0007669"/>
    <property type="project" value="UniProtKB-KW"/>
</dbReference>